<dbReference type="PATRIC" id="fig|59561.3.peg.1801"/>
<dbReference type="Proteomes" id="UP000054404">
    <property type="component" value="Unassembled WGS sequence"/>
</dbReference>
<name>A0A0W1KI57_9ACTO</name>
<dbReference type="NCBIfam" id="TIGR00497">
    <property type="entry name" value="hsdM"/>
    <property type="match status" value="1"/>
</dbReference>
<dbReference type="SUPFAM" id="SSF53335">
    <property type="entry name" value="S-adenosyl-L-methionine-dependent methyltransferases"/>
    <property type="match status" value="1"/>
</dbReference>
<evidence type="ECO:0000256" key="6">
    <source>
        <dbReference type="ARBA" id="ARBA00022747"/>
    </source>
</evidence>
<dbReference type="GO" id="GO:0003677">
    <property type="term" value="F:DNA binding"/>
    <property type="evidence" value="ECO:0007669"/>
    <property type="project" value="InterPro"/>
</dbReference>
<keyword evidence="6" id="KW-0680">Restriction system</keyword>
<dbReference type="InterPro" id="IPR003356">
    <property type="entry name" value="DNA_methylase_A-5"/>
</dbReference>
<evidence type="ECO:0000256" key="2">
    <source>
        <dbReference type="ARBA" id="ARBA00011900"/>
    </source>
</evidence>
<dbReference type="GO" id="GO:0008170">
    <property type="term" value="F:N-methyltransferase activity"/>
    <property type="evidence" value="ECO:0007669"/>
    <property type="project" value="InterPro"/>
</dbReference>
<dbReference type="STRING" id="59561.AQZ59_01809"/>
<dbReference type="Pfam" id="PF02384">
    <property type="entry name" value="N6_Mtase"/>
    <property type="match status" value="1"/>
</dbReference>
<keyword evidence="11" id="KW-1185">Reference proteome</keyword>
<evidence type="ECO:0000259" key="8">
    <source>
        <dbReference type="Pfam" id="PF02384"/>
    </source>
</evidence>
<organism evidence="10 11">
    <name type="scientific">Trueperella bernardiae</name>
    <dbReference type="NCBI Taxonomy" id="59561"/>
    <lineage>
        <taxon>Bacteria</taxon>
        <taxon>Bacillati</taxon>
        <taxon>Actinomycetota</taxon>
        <taxon>Actinomycetes</taxon>
        <taxon>Actinomycetales</taxon>
        <taxon>Actinomycetaceae</taxon>
        <taxon>Trueperella</taxon>
    </lineage>
</organism>
<dbReference type="InterPro" id="IPR022749">
    <property type="entry name" value="D12N6_MeTrfase_N"/>
</dbReference>
<feature type="domain" description="DNA methylase adenine-specific" evidence="8">
    <location>
        <begin position="176"/>
        <end position="237"/>
    </location>
</feature>
<dbReference type="PANTHER" id="PTHR42933">
    <property type="entry name" value="SLR6095 PROTEIN"/>
    <property type="match status" value="1"/>
</dbReference>
<dbReference type="GO" id="GO:0009007">
    <property type="term" value="F:site-specific DNA-methyltransferase (adenine-specific) activity"/>
    <property type="evidence" value="ECO:0007669"/>
    <property type="project" value="UniProtKB-EC"/>
</dbReference>
<sequence>MNKEQQRAALHKTIWQVANDLRGSVDGWDFKSYVLGALFYRFISENLTAFINKGEREAGDPNFDYAKLSDEDAEFARPSIVNDKGFFILPSELFENVRKRAENDPNLNETLEAVFRDIEASAVGARSEHDIKGLFDDFEVNHSRLGNTVAQRNAKLVKLLNAIGDLPLGGEYADNSIDLFGDAYEFLMQMYASNAGKSGGEYYTPQEVSELLAHIAIDGKKRVNRVYDPLGGYNTVFSPADGVSLGGEDLVDKALQHLPHQIRGCLGQQIIQIGCRVDRMRCSGHRYVPFGEMW</sequence>
<evidence type="ECO:0000313" key="10">
    <source>
        <dbReference type="EMBL" id="KTF03343.1"/>
    </source>
</evidence>
<gene>
    <name evidence="10" type="ORF">AQZ59_01809</name>
</gene>
<dbReference type="InterPro" id="IPR038333">
    <property type="entry name" value="T1MK-like_N_sf"/>
</dbReference>
<feature type="domain" description="N6 adenine-specific DNA methyltransferase N-terminal" evidence="9">
    <location>
        <begin position="10"/>
        <end position="163"/>
    </location>
</feature>
<dbReference type="InterPro" id="IPR029063">
    <property type="entry name" value="SAM-dependent_MTases_sf"/>
</dbReference>
<accession>A0A0W1KI57</accession>
<comment type="similarity">
    <text evidence="1">Belongs to the N(4)/N(6)-methyltransferase family.</text>
</comment>
<dbReference type="InterPro" id="IPR051537">
    <property type="entry name" value="DNA_Adenine_Mtase"/>
</dbReference>
<keyword evidence="4" id="KW-0808">Transferase</keyword>
<evidence type="ECO:0000256" key="7">
    <source>
        <dbReference type="ARBA" id="ARBA00047942"/>
    </source>
</evidence>
<dbReference type="EMBL" id="LNIZ01000017">
    <property type="protein sequence ID" value="KTF03343.1"/>
    <property type="molecule type" value="Genomic_DNA"/>
</dbReference>
<dbReference type="REBASE" id="146863">
    <property type="entry name" value="M.Tbe504ORF1809P"/>
</dbReference>
<keyword evidence="5" id="KW-0949">S-adenosyl-L-methionine</keyword>
<evidence type="ECO:0000313" key="11">
    <source>
        <dbReference type="Proteomes" id="UP000054404"/>
    </source>
</evidence>
<dbReference type="Gene3D" id="1.20.1260.30">
    <property type="match status" value="1"/>
</dbReference>
<comment type="caution">
    <text evidence="10">The sequence shown here is derived from an EMBL/GenBank/DDBJ whole genome shotgun (WGS) entry which is preliminary data.</text>
</comment>
<dbReference type="GO" id="GO:0009307">
    <property type="term" value="P:DNA restriction-modification system"/>
    <property type="evidence" value="ECO:0007669"/>
    <property type="project" value="UniProtKB-KW"/>
</dbReference>
<keyword evidence="3" id="KW-0489">Methyltransferase</keyword>
<dbReference type="EC" id="2.1.1.72" evidence="2"/>
<comment type="catalytic activity">
    <reaction evidence="7">
        <text>a 2'-deoxyadenosine in DNA + S-adenosyl-L-methionine = an N(6)-methyl-2'-deoxyadenosine in DNA + S-adenosyl-L-homocysteine + H(+)</text>
        <dbReference type="Rhea" id="RHEA:15197"/>
        <dbReference type="Rhea" id="RHEA-COMP:12418"/>
        <dbReference type="Rhea" id="RHEA-COMP:12419"/>
        <dbReference type="ChEBI" id="CHEBI:15378"/>
        <dbReference type="ChEBI" id="CHEBI:57856"/>
        <dbReference type="ChEBI" id="CHEBI:59789"/>
        <dbReference type="ChEBI" id="CHEBI:90615"/>
        <dbReference type="ChEBI" id="CHEBI:90616"/>
        <dbReference type="EC" id="2.1.1.72"/>
    </reaction>
</comment>
<evidence type="ECO:0000256" key="5">
    <source>
        <dbReference type="ARBA" id="ARBA00022691"/>
    </source>
</evidence>
<evidence type="ECO:0000256" key="4">
    <source>
        <dbReference type="ARBA" id="ARBA00022679"/>
    </source>
</evidence>
<evidence type="ECO:0000256" key="3">
    <source>
        <dbReference type="ARBA" id="ARBA00022603"/>
    </source>
</evidence>
<dbReference type="PANTHER" id="PTHR42933:SF1">
    <property type="entry name" value="SITE-SPECIFIC DNA-METHYLTRANSFERASE (ADENINE-SPECIFIC)"/>
    <property type="match status" value="1"/>
</dbReference>
<dbReference type="Pfam" id="PF12161">
    <property type="entry name" value="HsdM_N"/>
    <property type="match status" value="1"/>
</dbReference>
<dbReference type="AlphaFoldDB" id="A0A0W1KI57"/>
<reference evidence="10 11" key="1">
    <citation type="submission" date="2015-11" db="EMBL/GenBank/DDBJ databases">
        <title>Draft Genome Sequence of the Type Strain Trueperella bernardiae LCDC 89-0504T, Isolated from Blood Culture.</title>
        <authorList>
            <person name="Bernier A.-M."/>
            <person name="Bernard K."/>
        </authorList>
    </citation>
    <scope>NUCLEOTIDE SEQUENCE [LARGE SCALE GENOMIC DNA]</scope>
    <source>
        <strain evidence="10 11">LCDC 89-0504</strain>
    </source>
</reference>
<dbReference type="GO" id="GO:0032259">
    <property type="term" value="P:methylation"/>
    <property type="evidence" value="ECO:0007669"/>
    <property type="project" value="UniProtKB-KW"/>
</dbReference>
<evidence type="ECO:0000256" key="1">
    <source>
        <dbReference type="ARBA" id="ARBA00006594"/>
    </source>
</evidence>
<evidence type="ECO:0000259" key="9">
    <source>
        <dbReference type="Pfam" id="PF12161"/>
    </source>
</evidence>
<proteinExistence type="inferred from homology"/>
<dbReference type="InterPro" id="IPR004546">
    <property type="entry name" value="Restrct_endonuc_T1M"/>
</dbReference>
<protein>
    <recommendedName>
        <fullName evidence="2">site-specific DNA-methyltransferase (adenine-specific)</fullName>
        <ecNumber evidence="2">2.1.1.72</ecNumber>
    </recommendedName>
</protein>